<comment type="pathway">
    <text evidence="1">Cofactor biosynthesis; (R)-pantothenate biosynthesis; (R)-pantoate from 3-methyl-2-oxobutanoate: step 1/2.</text>
</comment>
<evidence type="ECO:0000256" key="3">
    <source>
        <dbReference type="ARBA" id="ARBA00012618"/>
    </source>
</evidence>
<name>A0A7J7N4U4_9MAGN</name>
<evidence type="ECO:0000256" key="2">
    <source>
        <dbReference type="ARBA" id="ARBA00008676"/>
    </source>
</evidence>
<dbReference type="OrthoDB" id="425211at2759"/>
<keyword evidence="8" id="KW-1185">Reference proteome</keyword>
<comment type="caution">
    <text evidence="7">The sequence shown here is derived from an EMBL/GenBank/DDBJ whole genome shotgun (WGS) entry which is preliminary data.</text>
</comment>
<dbReference type="UniPathway" id="UPA00028">
    <property type="reaction ID" value="UER00003"/>
</dbReference>
<gene>
    <name evidence="7" type="ORF">GIB67_008282</name>
</gene>
<dbReference type="AlphaFoldDB" id="A0A7J7N4U4"/>
<dbReference type="EC" id="2.1.2.11" evidence="3"/>
<dbReference type="Gene3D" id="3.20.20.60">
    <property type="entry name" value="Phosphoenolpyruvate-binding domains"/>
    <property type="match status" value="1"/>
</dbReference>
<keyword evidence="4" id="KW-0808">Transferase</keyword>
<dbReference type="InterPro" id="IPR015813">
    <property type="entry name" value="Pyrv/PenolPyrv_kinase-like_dom"/>
</dbReference>
<dbReference type="EMBL" id="JACGCM010001055">
    <property type="protein sequence ID" value="KAF6162153.1"/>
    <property type="molecule type" value="Genomic_DNA"/>
</dbReference>
<evidence type="ECO:0000313" key="7">
    <source>
        <dbReference type="EMBL" id="KAF6162153.1"/>
    </source>
</evidence>
<evidence type="ECO:0000256" key="5">
    <source>
        <dbReference type="ARBA" id="ARBA00049172"/>
    </source>
</evidence>
<sequence>MSNIPENTVYGGPKPQSPSNQRVTLNQLRQKYKKEEPITMVTAYDYPSAVHLEEAGIDICLVGDSAAMVVHGYDTTLPITLDEMLVHCRAVARGAKRPLLVGDLPFGSYESSSSQGIKIG</sequence>
<reference evidence="7 8" key="1">
    <citation type="journal article" date="2020" name="IScience">
        <title>Genome Sequencing of the Endangered Kingdonia uniflora (Circaeasteraceae, Ranunculales) Reveals Potential Mechanisms of Evolutionary Specialization.</title>
        <authorList>
            <person name="Sun Y."/>
            <person name="Deng T."/>
            <person name="Zhang A."/>
            <person name="Moore M.J."/>
            <person name="Landis J.B."/>
            <person name="Lin N."/>
            <person name="Zhang H."/>
            <person name="Zhang X."/>
            <person name="Huang J."/>
            <person name="Zhang X."/>
            <person name="Sun H."/>
            <person name="Wang H."/>
        </authorList>
    </citation>
    <scope>NUCLEOTIDE SEQUENCE [LARGE SCALE GENOMIC DNA]</scope>
    <source>
        <strain evidence="7">TB1705</strain>
        <tissue evidence="7">Leaf</tissue>
    </source>
</reference>
<dbReference type="GO" id="GO:0015940">
    <property type="term" value="P:pantothenate biosynthetic process"/>
    <property type="evidence" value="ECO:0007669"/>
    <property type="project" value="UniProtKB-UniPathway"/>
</dbReference>
<dbReference type="GO" id="GO:0005739">
    <property type="term" value="C:mitochondrion"/>
    <property type="evidence" value="ECO:0007669"/>
    <property type="project" value="TreeGrafter"/>
</dbReference>
<dbReference type="SUPFAM" id="SSF51621">
    <property type="entry name" value="Phosphoenolpyruvate/pyruvate domain"/>
    <property type="match status" value="1"/>
</dbReference>
<evidence type="ECO:0000256" key="6">
    <source>
        <dbReference type="SAM" id="MobiDB-lite"/>
    </source>
</evidence>
<dbReference type="GO" id="GO:0003864">
    <property type="term" value="F:3-methyl-2-oxobutanoate hydroxymethyltransferase activity"/>
    <property type="evidence" value="ECO:0007669"/>
    <property type="project" value="UniProtKB-EC"/>
</dbReference>
<dbReference type="Proteomes" id="UP000541444">
    <property type="component" value="Unassembled WGS sequence"/>
</dbReference>
<feature type="region of interest" description="Disordered" evidence="6">
    <location>
        <begin position="1"/>
        <end position="23"/>
    </location>
</feature>
<accession>A0A7J7N4U4</accession>
<comment type="similarity">
    <text evidence="2">Belongs to the PanB family.</text>
</comment>
<evidence type="ECO:0000256" key="4">
    <source>
        <dbReference type="ARBA" id="ARBA00022679"/>
    </source>
</evidence>
<dbReference type="InterPro" id="IPR003700">
    <property type="entry name" value="Pantoate_hydroxy_MeTrfase"/>
</dbReference>
<dbReference type="Pfam" id="PF02548">
    <property type="entry name" value="Pantoate_transf"/>
    <property type="match status" value="1"/>
</dbReference>
<evidence type="ECO:0000256" key="1">
    <source>
        <dbReference type="ARBA" id="ARBA00005033"/>
    </source>
</evidence>
<proteinExistence type="inferred from homology"/>
<dbReference type="PANTHER" id="PTHR20881:SF0">
    <property type="entry name" value="3-METHYL-2-OXOBUTANOATE HYDROXYMETHYLTRANSFERASE"/>
    <property type="match status" value="1"/>
</dbReference>
<dbReference type="PANTHER" id="PTHR20881">
    <property type="entry name" value="3-METHYL-2-OXOBUTANOATE HYDROXYMETHYLTRANSFERASE"/>
    <property type="match status" value="1"/>
</dbReference>
<dbReference type="InterPro" id="IPR040442">
    <property type="entry name" value="Pyrv_kinase-like_dom_sf"/>
</dbReference>
<protein>
    <recommendedName>
        <fullName evidence="3">3-methyl-2-oxobutanoate hydroxymethyltransferase</fullName>
        <ecNumber evidence="3">2.1.2.11</ecNumber>
    </recommendedName>
</protein>
<evidence type="ECO:0000313" key="8">
    <source>
        <dbReference type="Proteomes" id="UP000541444"/>
    </source>
</evidence>
<comment type="catalytic activity">
    <reaction evidence="5">
        <text>(6R)-5,10-methylene-5,6,7,8-tetrahydrofolate + 3-methyl-2-oxobutanoate + H2O = 2-dehydropantoate + (6S)-5,6,7,8-tetrahydrofolate</text>
        <dbReference type="Rhea" id="RHEA:11824"/>
        <dbReference type="ChEBI" id="CHEBI:11561"/>
        <dbReference type="ChEBI" id="CHEBI:11851"/>
        <dbReference type="ChEBI" id="CHEBI:15377"/>
        <dbReference type="ChEBI" id="CHEBI:15636"/>
        <dbReference type="ChEBI" id="CHEBI:57453"/>
        <dbReference type="EC" id="2.1.2.11"/>
    </reaction>
</comment>
<organism evidence="7 8">
    <name type="scientific">Kingdonia uniflora</name>
    <dbReference type="NCBI Taxonomy" id="39325"/>
    <lineage>
        <taxon>Eukaryota</taxon>
        <taxon>Viridiplantae</taxon>
        <taxon>Streptophyta</taxon>
        <taxon>Embryophyta</taxon>
        <taxon>Tracheophyta</taxon>
        <taxon>Spermatophyta</taxon>
        <taxon>Magnoliopsida</taxon>
        <taxon>Ranunculales</taxon>
        <taxon>Circaeasteraceae</taxon>
        <taxon>Kingdonia</taxon>
    </lineage>
</organism>
<dbReference type="GO" id="GO:0000287">
    <property type="term" value="F:magnesium ion binding"/>
    <property type="evidence" value="ECO:0007669"/>
    <property type="project" value="TreeGrafter"/>
</dbReference>